<keyword evidence="4" id="KW-1185">Reference proteome</keyword>
<dbReference type="InterPro" id="IPR001296">
    <property type="entry name" value="Glyco_trans_1"/>
</dbReference>
<evidence type="ECO:0000259" key="2">
    <source>
        <dbReference type="Pfam" id="PF00534"/>
    </source>
</evidence>
<dbReference type="Proteomes" id="UP001220395">
    <property type="component" value="Chromosome"/>
</dbReference>
<dbReference type="Pfam" id="PF00534">
    <property type="entry name" value="Glycos_transf_1"/>
    <property type="match status" value="1"/>
</dbReference>
<organism evidence="3 4">
    <name type="scientific">Sphingomonas naphthae</name>
    <dbReference type="NCBI Taxonomy" id="1813468"/>
    <lineage>
        <taxon>Bacteria</taxon>
        <taxon>Pseudomonadati</taxon>
        <taxon>Pseudomonadota</taxon>
        <taxon>Alphaproteobacteria</taxon>
        <taxon>Sphingomonadales</taxon>
        <taxon>Sphingomonadaceae</taxon>
        <taxon>Sphingomonas</taxon>
    </lineage>
</organism>
<proteinExistence type="predicted"/>
<feature type="domain" description="Glycosyl transferase family 1" evidence="2">
    <location>
        <begin position="192"/>
        <end position="336"/>
    </location>
</feature>
<name>A0ABY7TNN8_9SPHN</name>
<dbReference type="PANTHER" id="PTHR46401">
    <property type="entry name" value="GLYCOSYLTRANSFERASE WBBK-RELATED"/>
    <property type="match status" value="1"/>
</dbReference>
<dbReference type="SUPFAM" id="SSF53756">
    <property type="entry name" value="UDP-Glycosyltransferase/glycogen phosphorylase"/>
    <property type="match status" value="1"/>
</dbReference>
<dbReference type="CDD" id="cd03809">
    <property type="entry name" value="GT4_MtfB-like"/>
    <property type="match status" value="1"/>
</dbReference>
<dbReference type="PANTHER" id="PTHR46401:SF2">
    <property type="entry name" value="GLYCOSYLTRANSFERASE WBBK-RELATED"/>
    <property type="match status" value="1"/>
</dbReference>
<protein>
    <submittedName>
        <fullName evidence="3">Glycosyltransferase family 1 protein</fullName>
    </submittedName>
</protein>
<dbReference type="EMBL" id="CP117411">
    <property type="protein sequence ID" value="WCT74853.1"/>
    <property type="molecule type" value="Genomic_DNA"/>
</dbReference>
<accession>A0ABY7TNN8</accession>
<sequence>MGSTTYARNLLAALRESGRAPLLLEDRFVGAGAKSLAENVVRWLRARASGTVRLRPAESALAARDIFRLAQVRFDASGDLLSLVPPFAGGVMHWTYPVPIRMEGWANLYTVHDAIPLDLPDLTPIDAGRHRRLLTAIEAQAARLVTVSDRARLDIAAAMGFAPDRIVNCGQGVEIDEAPTTSALLEGISPGRYFLVCGTVERRKNIPRLVEAWRAARTGLPLLVVGPDGFHADEAAAALANEGVVRIPHSPRADLLALMRDATALLFPTLAEGFGLPIVEAMALGTPVMTTRGGATGEVAGDAAALVDPTDIAEMALTIRRLAADPLWAADLVERGHRRAPAFSRAAFLDRLLPVYDAAIADLARLP</sequence>
<gene>
    <name evidence="3" type="ORF">PQ455_06440</name>
</gene>
<reference evidence="3 4" key="1">
    <citation type="submission" date="2023-02" db="EMBL/GenBank/DDBJ databases">
        <title>Genome sequence of Sphingomonas naphthae.</title>
        <authorList>
            <person name="Kim S."/>
            <person name="Heo J."/>
            <person name="Kwon S.-W."/>
        </authorList>
    </citation>
    <scope>NUCLEOTIDE SEQUENCE [LARGE SCALE GENOMIC DNA]</scope>
    <source>
        <strain evidence="3 4">KACC 18716</strain>
    </source>
</reference>
<evidence type="ECO:0000313" key="3">
    <source>
        <dbReference type="EMBL" id="WCT74853.1"/>
    </source>
</evidence>
<dbReference type="Gene3D" id="3.40.50.2000">
    <property type="entry name" value="Glycogen Phosphorylase B"/>
    <property type="match status" value="2"/>
</dbReference>
<keyword evidence="1" id="KW-0808">Transferase</keyword>
<dbReference type="RefSeq" id="WP_273690239.1">
    <property type="nucleotide sequence ID" value="NZ_CP117411.1"/>
</dbReference>
<evidence type="ECO:0000256" key="1">
    <source>
        <dbReference type="ARBA" id="ARBA00022679"/>
    </source>
</evidence>
<evidence type="ECO:0000313" key="4">
    <source>
        <dbReference type="Proteomes" id="UP001220395"/>
    </source>
</evidence>